<accession>A0A3E0EET5</accession>
<evidence type="ECO:0000313" key="4">
    <source>
        <dbReference type="Proteomes" id="UP000257136"/>
    </source>
</evidence>
<dbReference type="InterPro" id="IPR045951">
    <property type="entry name" value="DUF6371"/>
</dbReference>
<dbReference type="AlphaFoldDB" id="A0A3E0EET5"/>
<sequence length="363" mass="42435">MEIFKYTLSKKGKFICPNCQQKTFVKYIDIETKNYLTDDFGKCDREQNCNYHKAPPKGKKAFCIPFLSLKSISDKAIKLTDKNGIISIIPKSQLLEQTKNDCWISEWFLKTLTINYLSNENKYFNSDEVGFINQVIAKEPTSEVLPSFHGLELLNKMYFKEPKDDNLTEFLKTKFSTDEVKKAMQNYFISGTNHFWNNSTTFWQIDDKEKIHGCKIMQYDRDTGKRIKKPYNRINWLHNAVKEPNFNLCQCLFGLHRVNEGYQKTIAIVESEKTAIIMSIFIPDYIWLATGSRQNLKLDLLKPIKKKNIVLFPDKGEFVNWQKKANELKEIGFKIAVSELIEKTDFANGFDLADYYFKQKGEP</sequence>
<evidence type="ECO:0000259" key="1">
    <source>
        <dbReference type="Pfam" id="PF19898"/>
    </source>
</evidence>
<dbReference type="OrthoDB" id="1068350at2"/>
<gene>
    <name evidence="3" type="ORF">C8P67_111134</name>
</gene>
<organism evidence="3 4">
    <name type="scientific">Flavobacterium aquicola</name>
    <dbReference type="NCBI Taxonomy" id="1682742"/>
    <lineage>
        <taxon>Bacteria</taxon>
        <taxon>Pseudomonadati</taxon>
        <taxon>Bacteroidota</taxon>
        <taxon>Flavobacteriia</taxon>
        <taxon>Flavobacteriales</taxon>
        <taxon>Flavobacteriaceae</taxon>
        <taxon>Flavobacterium</taxon>
    </lineage>
</organism>
<feature type="domain" description="DUF6371" evidence="1">
    <location>
        <begin position="165"/>
        <end position="315"/>
    </location>
</feature>
<protein>
    <recommendedName>
        <fullName evidence="5">Toprim domain-containing protein</fullName>
    </recommendedName>
</protein>
<proteinExistence type="predicted"/>
<reference evidence="3 4" key="1">
    <citation type="submission" date="2018-08" db="EMBL/GenBank/DDBJ databases">
        <title>Genomic Encyclopedia of Archaeal and Bacterial Type Strains, Phase II (KMG-II): from individual species to whole genera.</title>
        <authorList>
            <person name="Goeker M."/>
        </authorList>
    </citation>
    <scope>NUCLEOTIDE SEQUENCE [LARGE SCALE GENOMIC DNA]</scope>
    <source>
        <strain evidence="3 4">DSM 100880</strain>
    </source>
</reference>
<evidence type="ECO:0008006" key="5">
    <source>
        <dbReference type="Google" id="ProtNLM"/>
    </source>
</evidence>
<evidence type="ECO:0000259" key="2">
    <source>
        <dbReference type="Pfam" id="PF21957"/>
    </source>
</evidence>
<dbReference type="Pfam" id="PF21957">
    <property type="entry name" value="Zn_ribbon_16"/>
    <property type="match status" value="1"/>
</dbReference>
<keyword evidence="4" id="KW-1185">Reference proteome</keyword>
<dbReference type="RefSeq" id="WP_115814397.1">
    <property type="nucleotide sequence ID" value="NZ_QUNI01000011.1"/>
</dbReference>
<dbReference type="NCBIfam" id="NF040506">
    <property type="entry name" value="PG0870_Nterm"/>
    <property type="match status" value="1"/>
</dbReference>
<dbReference type="InterPro" id="IPR047731">
    <property type="entry name" value="Zinc_ribbon_put"/>
</dbReference>
<feature type="domain" description="Zinc beta-ribbon finger putative" evidence="2">
    <location>
        <begin position="4"/>
        <end position="58"/>
    </location>
</feature>
<dbReference type="Proteomes" id="UP000257136">
    <property type="component" value="Unassembled WGS sequence"/>
</dbReference>
<name>A0A3E0EET5_9FLAO</name>
<dbReference type="Pfam" id="PF19898">
    <property type="entry name" value="DUF6371"/>
    <property type="match status" value="1"/>
</dbReference>
<dbReference type="EMBL" id="QUNI01000011">
    <property type="protein sequence ID" value="REG96160.1"/>
    <property type="molecule type" value="Genomic_DNA"/>
</dbReference>
<comment type="caution">
    <text evidence="3">The sequence shown here is derived from an EMBL/GenBank/DDBJ whole genome shotgun (WGS) entry which is preliminary data.</text>
</comment>
<evidence type="ECO:0000313" key="3">
    <source>
        <dbReference type="EMBL" id="REG96160.1"/>
    </source>
</evidence>